<feature type="domain" description="Cytidyltransferase-like" evidence="12">
    <location>
        <begin position="208"/>
        <end position="292"/>
    </location>
</feature>
<dbReference type="OrthoDB" id="40021at2759"/>
<dbReference type="GO" id="GO:0005737">
    <property type="term" value="C:cytoplasm"/>
    <property type="evidence" value="ECO:0007669"/>
    <property type="project" value="TreeGrafter"/>
</dbReference>
<dbReference type="STRING" id="52247.A0A4T0WWS8"/>
<sequence length="373" mass="41971">MAKIWIDGCFDFAHHGHAGAMMQARQQGDELYVGVHNDDDILINKGPPVMTLEERMIAVNGCRWCTEAVPDAPYVTDPKVMDEYGCKYVVHGDDITTDKDGKDCYAEVKEMGRFIVVKRTPNISTTDLVGRMLLFSKDHHIKPITEEDWVNKNSLLLTVDSIESYRKYATASDAKSPGVQVFLNCEGHIHKLISGSQNIEAGKKAYFVNGGFDLFNPGHILLLKKIKELATADNAIVVVGVSDDYTVSHMKGSNYPIMNLFERSLCVLQSKYIDVLILASPEKINAEFLETFANVSKHEIVKILHGPTKMIAEDYDGLDVETVNVEKFKNMDVSSIVDRVIANREAFEERQRRKGWKREVEAQLEAKEKEKAV</sequence>
<feature type="domain" description="Cytidyltransferase-like" evidence="12">
    <location>
        <begin position="6"/>
        <end position="129"/>
    </location>
</feature>
<name>A0A4T0WWS8_9ASCO</name>
<organism evidence="13 14">
    <name type="scientific">Pichia inconspicua</name>
    <dbReference type="NCBI Taxonomy" id="52247"/>
    <lineage>
        <taxon>Eukaryota</taxon>
        <taxon>Fungi</taxon>
        <taxon>Dikarya</taxon>
        <taxon>Ascomycota</taxon>
        <taxon>Saccharomycotina</taxon>
        <taxon>Pichiomycetes</taxon>
        <taxon>Pichiales</taxon>
        <taxon>Pichiaceae</taxon>
        <taxon>Pichia</taxon>
    </lineage>
</organism>
<dbReference type="NCBIfam" id="TIGR00125">
    <property type="entry name" value="cyt_tran_rel"/>
    <property type="match status" value="2"/>
</dbReference>
<dbReference type="PANTHER" id="PTHR45780">
    <property type="entry name" value="ETHANOLAMINE-PHOSPHATE CYTIDYLYLTRANSFERASE"/>
    <property type="match status" value="1"/>
</dbReference>
<keyword evidence="14" id="KW-1185">Reference proteome</keyword>
<evidence type="ECO:0000256" key="9">
    <source>
        <dbReference type="ARBA" id="ARBA00024191"/>
    </source>
</evidence>
<keyword evidence="5" id="KW-0548">Nucleotidyltransferase</keyword>
<dbReference type="InterPro" id="IPR041723">
    <property type="entry name" value="CCT"/>
</dbReference>
<evidence type="ECO:0000256" key="2">
    <source>
        <dbReference type="ARBA" id="ARBA00010101"/>
    </source>
</evidence>
<evidence type="ECO:0000256" key="5">
    <source>
        <dbReference type="ARBA" id="ARBA00022695"/>
    </source>
</evidence>
<gene>
    <name evidence="13" type="ORF">CANINC_004187</name>
</gene>
<dbReference type="GO" id="GO:0004306">
    <property type="term" value="F:ethanolamine-phosphate cytidylyltransferase activity"/>
    <property type="evidence" value="ECO:0007669"/>
    <property type="project" value="UniProtKB-EC"/>
</dbReference>
<dbReference type="InterPro" id="IPR004821">
    <property type="entry name" value="Cyt_trans-like"/>
</dbReference>
<comment type="pathway">
    <text evidence="1">Lipid metabolism.</text>
</comment>
<dbReference type="GO" id="GO:0006646">
    <property type="term" value="P:phosphatidylethanolamine biosynthetic process"/>
    <property type="evidence" value="ECO:0007669"/>
    <property type="project" value="UniProtKB-UniPathway"/>
</dbReference>
<evidence type="ECO:0000256" key="11">
    <source>
        <dbReference type="ARBA" id="ARBA00031473"/>
    </source>
</evidence>
<evidence type="ECO:0000313" key="14">
    <source>
        <dbReference type="Proteomes" id="UP000307173"/>
    </source>
</evidence>
<keyword evidence="8" id="KW-1208">Phospholipid metabolism</keyword>
<comment type="pathway">
    <text evidence="9">Phospholipid metabolism; phosphatidylethanolamine biosynthesis; phosphatidylethanolamine from ethanolamine: step 2/3.</text>
</comment>
<dbReference type="UniPathway" id="UPA00558">
    <property type="reaction ID" value="UER00742"/>
</dbReference>
<evidence type="ECO:0000256" key="6">
    <source>
        <dbReference type="ARBA" id="ARBA00023098"/>
    </source>
</evidence>
<dbReference type="Pfam" id="PF01467">
    <property type="entry name" value="CTP_transf_like"/>
    <property type="match status" value="2"/>
</dbReference>
<evidence type="ECO:0000256" key="3">
    <source>
        <dbReference type="ARBA" id="ARBA00022516"/>
    </source>
</evidence>
<comment type="caution">
    <text evidence="13">The sequence shown here is derived from an EMBL/GenBank/DDBJ whole genome shotgun (WGS) entry which is preliminary data.</text>
</comment>
<keyword evidence="6" id="KW-0443">Lipid metabolism</keyword>
<dbReference type="PANTHER" id="PTHR45780:SF2">
    <property type="entry name" value="ETHANOLAMINE-PHOSPHATE CYTIDYLYLTRANSFERASE"/>
    <property type="match status" value="1"/>
</dbReference>
<evidence type="ECO:0000256" key="7">
    <source>
        <dbReference type="ARBA" id="ARBA00023209"/>
    </source>
</evidence>
<dbReference type="InterPro" id="IPR014729">
    <property type="entry name" value="Rossmann-like_a/b/a_fold"/>
</dbReference>
<dbReference type="EMBL" id="SELW01000643">
    <property type="protein sequence ID" value="TID16285.1"/>
    <property type="molecule type" value="Genomic_DNA"/>
</dbReference>
<dbReference type="Proteomes" id="UP000307173">
    <property type="component" value="Unassembled WGS sequence"/>
</dbReference>
<dbReference type="CDD" id="cd02174">
    <property type="entry name" value="CCT"/>
    <property type="match status" value="1"/>
</dbReference>
<evidence type="ECO:0000256" key="4">
    <source>
        <dbReference type="ARBA" id="ARBA00022679"/>
    </source>
</evidence>
<comment type="similarity">
    <text evidence="2">Belongs to the cytidylyltransferase family.</text>
</comment>
<evidence type="ECO:0000256" key="10">
    <source>
        <dbReference type="ARBA" id="ARBA00024221"/>
    </source>
</evidence>
<evidence type="ECO:0000313" key="13">
    <source>
        <dbReference type="EMBL" id="TID16285.1"/>
    </source>
</evidence>
<dbReference type="SUPFAM" id="SSF52374">
    <property type="entry name" value="Nucleotidylyl transferase"/>
    <property type="match status" value="2"/>
</dbReference>
<protein>
    <recommendedName>
        <fullName evidence="10">ethanolamine-phosphate cytidylyltransferase</fullName>
        <ecNumber evidence="10">2.7.7.14</ecNumber>
    </recommendedName>
    <alternativeName>
        <fullName evidence="11">CTP:phosphoethanolamine cytidylyltransferase</fullName>
    </alternativeName>
</protein>
<keyword evidence="3" id="KW-0444">Lipid biosynthesis</keyword>
<evidence type="ECO:0000256" key="1">
    <source>
        <dbReference type="ARBA" id="ARBA00005189"/>
    </source>
</evidence>
<dbReference type="InterPro" id="IPR044608">
    <property type="entry name" value="Ect1/PCYT2"/>
</dbReference>
<dbReference type="Gene3D" id="3.40.50.620">
    <property type="entry name" value="HUPs"/>
    <property type="match status" value="2"/>
</dbReference>
<dbReference type="EC" id="2.7.7.14" evidence="10"/>
<proteinExistence type="inferred from homology"/>
<keyword evidence="7" id="KW-0594">Phospholipid biosynthesis</keyword>
<dbReference type="AlphaFoldDB" id="A0A4T0WWS8"/>
<reference evidence="13 14" key="1">
    <citation type="journal article" date="2019" name="Front. Genet.">
        <title>Whole-Genome Sequencing of the Opportunistic Yeast Pathogen Candida inconspicua Uncovers Its Hybrid Origin.</title>
        <authorList>
            <person name="Mixao V."/>
            <person name="Hansen A.P."/>
            <person name="Saus E."/>
            <person name="Boekhout T."/>
            <person name="Lass-Florl C."/>
            <person name="Gabaldon T."/>
        </authorList>
    </citation>
    <scope>NUCLEOTIDE SEQUENCE [LARGE SCALE GENOMIC DNA]</scope>
    <source>
        <strain evidence="13 14">CBS 180</strain>
    </source>
</reference>
<evidence type="ECO:0000256" key="8">
    <source>
        <dbReference type="ARBA" id="ARBA00023264"/>
    </source>
</evidence>
<accession>A0A4T0WWS8</accession>
<evidence type="ECO:0000259" key="12">
    <source>
        <dbReference type="Pfam" id="PF01467"/>
    </source>
</evidence>
<keyword evidence="4" id="KW-0808">Transferase</keyword>